<keyword evidence="1" id="KW-1133">Transmembrane helix</keyword>
<protein>
    <submittedName>
        <fullName evidence="3">Putative transmembrane protein</fullName>
    </submittedName>
</protein>
<evidence type="ECO:0000256" key="2">
    <source>
        <dbReference type="SAM" id="SignalP"/>
    </source>
</evidence>
<feature type="transmembrane region" description="Helical" evidence="1">
    <location>
        <begin position="44"/>
        <end position="67"/>
    </location>
</feature>
<evidence type="ECO:0000313" key="4">
    <source>
        <dbReference type="Proteomes" id="UP000634136"/>
    </source>
</evidence>
<keyword evidence="4" id="KW-1185">Reference proteome</keyword>
<accession>A0A834TBL0</accession>
<dbReference type="PANTHER" id="PTHR33659:SF7">
    <property type="entry name" value="PROTEIN, PUTATIVE-RELATED"/>
    <property type="match status" value="1"/>
</dbReference>
<dbReference type="EMBL" id="JAAIUW010000008">
    <property type="protein sequence ID" value="KAF7818997.1"/>
    <property type="molecule type" value="Genomic_DNA"/>
</dbReference>
<feature type="chain" id="PRO_5032811144" evidence="2">
    <location>
        <begin position="29"/>
        <end position="68"/>
    </location>
</feature>
<dbReference type="Proteomes" id="UP000634136">
    <property type="component" value="Unassembled WGS sequence"/>
</dbReference>
<feature type="signal peptide" evidence="2">
    <location>
        <begin position="1"/>
        <end position="28"/>
    </location>
</feature>
<gene>
    <name evidence="3" type="ORF">G2W53_024452</name>
</gene>
<keyword evidence="1 3" id="KW-0812">Transmembrane</keyword>
<comment type="caution">
    <text evidence="3">The sequence shown here is derived from an EMBL/GenBank/DDBJ whole genome shotgun (WGS) entry which is preliminary data.</text>
</comment>
<dbReference type="AlphaFoldDB" id="A0A834TBL0"/>
<dbReference type="PANTHER" id="PTHR33659">
    <property type="entry name" value="PROTEIN, PUTATIVE-RELATED-RELATED"/>
    <property type="match status" value="1"/>
</dbReference>
<evidence type="ECO:0000256" key="1">
    <source>
        <dbReference type="SAM" id="Phobius"/>
    </source>
</evidence>
<name>A0A834TBL0_9FABA</name>
<sequence>MAQNGSHAAHVLVAIMVVGLFCFTKTVAQDSGIAPTPPLEAGHGSVLPLSVVALGSSVLVSLVAFVLQ</sequence>
<dbReference type="OrthoDB" id="851643at2759"/>
<proteinExistence type="predicted"/>
<evidence type="ECO:0000313" key="3">
    <source>
        <dbReference type="EMBL" id="KAF7818997.1"/>
    </source>
</evidence>
<organism evidence="3 4">
    <name type="scientific">Senna tora</name>
    <dbReference type="NCBI Taxonomy" id="362788"/>
    <lineage>
        <taxon>Eukaryota</taxon>
        <taxon>Viridiplantae</taxon>
        <taxon>Streptophyta</taxon>
        <taxon>Embryophyta</taxon>
        <taxon>Tracheophyta</taxon>
        <taxon>Spermatophyta</taxon>
        <taxon>Magnoliopsida</taxon>
        <taxon>eudicotyledons</taxon>
        <taxon>Gunneridae</taxon>
        <taxon>Pentapetalae</taxon>
        <taxon>rosids</taxon>
        <taxon>fabids</taxon>
        <taxon>Fabales</taxon>
        <taxon>Fabaceae</taxon>
        <taxon>Caesalpinioideae</taxon>
        <taxon>Cassia clade</taxon>
        <taxon>Senna</taxon>
    </lineage>
</organism>
<reference evidence="3" key="1">
    <citation type="submission" date="2020-09" db="EMBL/GenBank/DDBJ databases">
        <title>Genome-Enabled Discovery of Anthraquinone Biosynthesis in Senna tora.</title>
        <authorList>
            <person name="Kang S.-H."/>
            <person name="Pandey R.P."/>
            <person name="Lee C.-M."/>
            <person name="Sim J.-S."/>
            <person name="Jeong J.-T."/>
            <person name="Choi B.-S."/>
            <person name="Jung M."/>
            <person name="Ginzburg D."/>
            <person name="Zhao K."/>
            <person name="Won S.Y."/>
            <person name="Oh T.-J."/>
            <person name="Yu Y."/>
            <person name="Kim N.-H."/>
            <person name="Lee O.R."/>
            <person name="Lee T.-H."/>
            <person name="Bashyal P."/>
            <person name="Kim T.-S."/>
            <person name="Lee W.-H."/>
            <person name="Kawkins C."/>
            <person name="Kim C.-K."/>
            <person name="Kim J.S."/>
            <person name="Ahn B.O."/>
            <person name="Rhee S.Y."/>
            <person name="Sohng J.K."/>
        </authorList>
    </citation>
    <scope>NUCLEOTIDE SEQUENCE</scope>
    <source>
        <tissue evidence="3">Leaf</tissue>
    </source>
</reference>
<keyword evidence="2" id="KW-0732">Signal</keyword>
<keyword evidence="1" id="KW-0472">Membrane</keyword>